<dbReference type="RefSeq" id="WP_003087080.1">
    <property type="nucleotide sequence ID" value="NZ_CP043405.1"/>
</dbReference>
<dbReference type="PROSITE" id="PS51371">
    <property type="entry name" value="CBS"/>
    <property type="match status" value="2"/>
</dbReference>
<dbReference type="SUPFAM" id="SSF54631">
    <property type="entry name" value="CBS-domain pair"/>
    <property type="match status" value="1"/>
</dbReference>
<dbReference type="InterPro" id="IPR000644">
    <property type="entry name" value="CBS_dom"/>
</dbReference>
<dbReference type="InterPro" id="IPR048125">
    <property type="entry name" value="CBS_CbpB"/>
</dbReference>
<protein>
    <submittedName>
        <fullName evidence="4">CBS domain-containing protein</fullName>
    </submittedName>
</protein>
<dbReference type="CDD" id="cd04643">
    <property type="entry name" value="CBS_pair_bac"/>
    <property type="match status" value="1"/>
</dbReference>
<evidence type="ECO:0000259" key="3">
    <source>
        <dbReference type="PROSITE" id="PS51371"/>
    </source>
</evidence>
<proteinExistence type="predicted"/>
<name>A0A7X9LEL5_STRRT</name>
<gene>
    <name evidence="4" type="ORF">HHO37_08880</name>
</gene>
<evidence type="ECO:0000313" key="4">
    <source>
        <dbReference type="EMBL" id="NMD49771.1"/>
    </source>
</evidence>
<evidence type="ECO:0000256" key="2">
    <source>
        <dbReference type="PROSITE-ProRule" id="PRU00703"/>
    </source>
</evidence>
<accession>A0A7X9LEL5</accession>
<feature type="domain" description="CBS" evidence="3">
    <location>
        <begin position="18"/>
        <end position="78"/>
    </location>
</feature>
<dbReference type="InterPro" id="IPR051257">
    <property type="entry name" value="Diverse_CBS-Domain"/>
</dbReference>
<dbReference type="EMBL" id="JABASA010000021">
    <property type="protein sequence ID" value="NMD49771.1"/>
    <property type="molecule type" value="Genomic_DNA"/>
</dbReference>
<dbReference type="AlphaFoldDB" id="A0A7X9LEL5"/>
<feature type="domain" description="CBS" evidence="3">
    <location>
        <begin position="88"/>
        <end position="144"/>
    </location>
</feature>
<sequence length="153" mass="17150">MIAKEFETFLKPLLENDLTPAEELAIFIDTHNTAHVMLLLANNGFSRVPVITKDKKYVGTISMSDIVRYQQEEDIDDEKLAALDISYMTNGSYATVGPNADLTEVMHKLVDANFLPVVEADGTFLGIITRKVILKALNSLLHEFTNEYTLTKK</sequence>
<dbReference type="Pfam" id="PF00571">
    <property type="entry name" value="CBS"/>
    <property type="match status" value="2"/>
</dbReference>
<dbReference type="NCBIfam" id="NF041630">
    <property type="entry name" value="CBS_CbpB"/>
    <property type="match status" value="1"/>
</dbReference>
<evidence type="ECO:0000313" key="5">
    <source>
        <dbReference type="Proteomes" id="UP000532121"/>
    </source>
</evidence>
<dbReference type="PANTHER" id="PTHR43080">
    <property type="entry name" value="CBS DOMAIN-CONTAINING PROTEIN CBSX3, MITOCHONDRIAL"/>
    <property type="match status" value="1"/>
</dbReference>
<keyword evidence="1 2" id="KW-0129">CBS domain</keyword>
<dbReference type="Gene3D" id="3.10.580.10">
    <property type="entry name" value="CBS-domain"/>
    <property type="match status" value="1"/>
</dbReference>
<evidence type="ECO:0000256" key="1">
    <source>
        <dbReference type="ARBA" id="ARBA00023122"/>
    </source>
</evidence>
<comment type="caution">
    <text evidence="4">The sequence shown here is derived from an EMBL/GenBank/DDBJ whole genome shotgun (WGS) entry which is preliminary data.</text>
</comment>
<reference evidence="4 5" key="1">
    <citation type="submission" date="2020-04" db="EMBL/GenBank/DDBJ databases">
        <title>MicrobeNet Type strains.</title>
        <authorList>
            <person name="Nicholson A.C."/>
        </authorList>
    </citation>
    <scope>NUCLEOTIDE SEQUENCE [LARGE SCALE GENOMIC DNA]</scope>
    <source>
        <strain evidence="4 5">DSM 22768</strain>
    </source>
</reference>
<dbReference type="SMART" id="SM00116">
    <property type="entry name" value="CBS"/>
    <property type="match status" value="2"/>
</dbReference>
<dbReference type="PANTHER" id="PTHR43080:SF2">
    <property type="entry name" value="CBS DOMAIN-CONTAINING PROTEIN"/>
    <property type="match status" value="1"/>
</dbReference>
<dbReference type="InterPro" id="IPR046342">
    <property type="entry name" value="CBS_dom_sf"/>
</dbReference>
<organism evidence="4 5">
    <name type="scientific">Streptococcus ratti</name>
    <dbReference type="NCBI Taxonomy" id="1341"/>
    <lineage>
        <taxon>Bacteria</taxon>
        <taxon>Bacillati</taxon>
        <taxon>Bacillota</taxon>
        <taxon>Bacilli</taxon>
        <taxon>Lactobacillales</taxon>
        <taxon>Streptococcaceae</taxon>
        <taxon>Streptococcus</taxon>
    </lineage>
</organism>
<dbReference type="Proteomes" id="UP000532121">
    <property type="component" value="Unassembled WGS sequence"/>
</dbReference>